<sequence>MSEKRTYQGGCHCGAVRYSVVTDLNPPVISCNCSICSKKGSLLAFVPADDFKLQRGKDAVSDYQFNTMNIHHLFCKTCGIQSFGTGTAPTGDRMVAINVRCLDGFDLDAVEPVKYDGKSM</sequence>
<keyword evidence="6" id="KW-1185">Reference proteome</keyword>
<dbReference type="KEGG" id="fer:FNB15_05130"/>
<accession>A0A516GZD3</accession>
<evidence type="ECO:0000259" key="4">
    <source>
        <dbReference type="PROSITE" id="PS51891"/>
    </source>
</evidence>
<evidence type="ECO:0000256" key="1">
    <source>
        <dbReference type="ARBA" id="ARBA00005495"/>
    </source>
</evidence>
<protein>
    <submittedName>
        <fullName evidence="5">GFA family protein</fullName>
    </submittedName>
</protein>
<dbReference type="RefSeq" id="WP_144067681.1">
    <property type="nucleotide sequence ID" value="NZ_CP041636.1"/>
</dbReference>
<keyword evidence="3" id="KW-0862">Zinc</keyword>
<evidence type="ECO:0000313" key="6">
    <source>
        <dbReference type="Proteomes" id="UP000317496"/>
    </source>
</evidence>
<dbReference type="InterPro" id="IPR011057">
    <property type="entry name" value="Mss4-like_sf"/>
</dbReference>
<dbReference type="SUPFAM" id="SSF51316">
    <property type="entry name" value="Mss4-like"/>
    <property type="match status" value="1"/>
</dbReference>
<dbReference type="InterPro" id="IPR052355">
    <property type="entry name" value="CENP-V-like"/>
</dbReference>
<evidence type="ECO:0000313" key="5">
    <source>
        <dbReference type="EMBL" id="QDO96700.1"/>
    </source>
</evidence>
<keyword evidence="2" id="KW-0479">Metal-binding</keyword>
<dbReference type="OrthoDB" id="7159017at2"/>
<feature type="domain" description="CENP-V/GFA" evidence="4">
    <location>
        <begin position="7"/>
        <end position="116"/>
    </location>
</feature>
<dbReference type="PANTHER" id="PTHR28620">
    <property type="entry name" value="CENTROMERE PROTEIN V"/>
    <property type="match status" value="1"/>
</dbReference>
<dbReference type="PROSITE" id="PS51891">
    <property type="entry name" value="CENP_V_GFA"/>
    <property type="match status" value="1"/>
</dbReference>
<dbReference type="GO" id="GO:0046872">
    <property type="term" value="F:metal ion binding"/>
    <property type="evidence" value="ECO:0007669"/>
    <property type="project" value="UniProtKB-KW"/>
</dbReference>
<dbReference type="InterPro" id="IPR006913">
    <property type="entry name" value="CENP-V/GFA"/>
</dbReference>
<proteinExistence type="inferred from homology"/>
<dbReference type="Gene3D" id="2.170.150.70">
    <property type="match status" value="1"/>
</dbReference>
<dbReference type="PANTHER" id="PTHR28620:SF1">
    <property type="entry name" value="CENP-V_GFA DOMAIN-CONTAINING PROTEIN"/>
    <property type="match status" value="1"/>
</dbReference>
<comment type="similarity">
    <text evidence="1">Belongs to the Gfa family.</text>
</comment>
<evidence type="ECO:0000256" key="2">
    <source>
        <dbReference type="ARBA" id="ARBA00022723"/>
    </source>
</evidence>
<dbReference type="GO" id="GO:0016846">
    <property type="term" value="F:carbon-sulfur lyase activity"/>
    <property type="evidence" value="ECO:0007669"/>
    <property type="project" value="InterPro"/>
</dbReference>
<gene>
    <name evidence="5" type="ORF">FNB15_05130</name>
</gene>
<dbReference type="EMBL" id="CP041636">
    <property type="protein sequence ID" value="QDO96700.1"/>
    <property type="molecule type" value="Genomic_DNA"/>
</dbReference>
<organism evidence="5 6">
    <name type="scientific">Ferrovibrio terrae</name>
    <dbReference type="NCBI Taxonomy" id="2594003"/>
    <lineage>
        <taxon>Bacteria</taxon>
        <taxon>Pseudomonadati</taxon>
        <taxon>Pseudomonadota</taxon>
        <taxon>Alphaproteobacteria</taxon>
        <taxon>Rhodospirillales</taxon>
        <taxon>Rhodospirillaceae</taxon>
        <taxon>Ferrovibrio</taxon>
    </lineage>
</organism>
<reference evidence="5 6" key="1">
    <citation type="submission" date="2019-07" db="EMBL/GenBank/DDBJ databases">
        <title>Genome sequencing for Ferrovibrio sp. K5.</title>
        <authorList>
            <person name="Park S.-J."/>
        </authorList>
    </citation>
    <scope>NUCLEOTIDE SEQUENCE [LARGE SCALE GENOMIC DNA]</scope>
    <source>
        <strain evidence="5 6">K5</strain>
    </source>
</reference>
<name>A0A516GZD3_9PROT</name>
<dbReference type="Proteomes" id="UP000317496">
    <property type="component" value="Chromosome"/>
</dbReference>
<dbReference type="AlphaFoldDB" id="A0A516GZD3"/>
<dbReference type="Pfam" id="PF04828">
    <property type="entry name" value="GFA"/>
    <property type="match status" value="1"/>
</dbReference>
<evidence type="ECO:0000256" key="3">
    <source>
        <dbReference type="ARBA" id="ARBA00022833"/>
    </source>
</evidence>